<comment type="caution">
    <text evidence="1">The sequence shown here is derived from an EMBL/GenBank/DDBJ whole genome shotgun (WGS) entry which is preliminary data.</text>
</comment>
<accession>A0ACC2EJX8</accession>
<organism evidence="1 2">
    <name type="scientific">Diphasiastrum complanatum</name>
    <name type="common">Issler's clubmoss</name>
    <name type="synonym">Lycopodium complanatum</name>
    <dbReference type="NCBI Taxonomy" id="34168"/>
    <lineage>
        <taxon>Eukaryota</taxon>
        <taxon>Viridiplantae</taxon>
        <taxon>Streptophyta</taxon>
        <taxon>Embryophyta</taxon>
        <taxon>Tracheophyta</taxon>
        <taxon>Lycopodiopsida</taxon>
        <taxon>Lycopodiales</taxon>
        <taxon>Lycopodiaceae</taxon>
        <taxon>Lycopodioideae</taxon>
        <taxon>Diphasiastrum</taxon>
    </lineage>
</organism>
<gene>
    <name evidence="1" type="ORF">O6H91_02G119100</name>
</gene>
<reference evidence="2" key="1">
    <citation type="journal article" date="2024" name="Proc. Natl. Acad. Sci. U.S.A.">
        <title>Extraordinary preservation of gene collinearity over three hundred million years revealed in homosporous lycophytes.</title>
        <authorList>
            <person name="Li C."/>
            <person name="Wickell D."/>
            <person name="Kuo L.Y."/>
            <person name="Chen X."/>
            <person name="Nie B."/>
            <person name="Liao X."/>
            <person name="Peng D."/>
            <person name="Ji J."/>
            <person name="Jenkins J."/>
            <person name="Williams M."/>
            <person name="Shu S."/>
            <person name="Plott C."/>
            <person name="Barry K."/>
            <person name="Rajasekar S."/>
            <person name="Grimwood J."/>
            <person name="Han X."/>
            <person name="Sun S."/>
            <person name="Hou Z."/>
            <person name="He W."/>
            <person name="Dai G."/>
            <person name="Sun C."/>
            <person name="Schmutz J."/>
            <person name="Leebens-Mack J.H."/>
            <person name="Li F.W."/>
            <person name="Wang L."/>
        </authorList>
    </citation>
    <scope>NUCLEOTIDE SEQUENCE [LARGE SCALE GENOMIC DNA]</scope>
    <source>
        <strain evidence="2">cv. PW_Plant_1</strain>
    </source>
</reference>
<proteinExistence type="predicted"/>
<protein>
    <submittedName>
        <fullName evidence="1">Uncharacterized protein</fullName>
    </submittedName>
</protein>
<evidence type="ECO:0000313" key="1">
    <source>
        <dbReference type="EMBL" id="KAJ7566799.1"/>
    </source>
</evidence>
<dbReference type="EMBL" id="CM055093">
    <property type="protein sequence ID" value="KAJ7566799.1"/>
    <property type="molecule type" value="Genomic_DNA"/>
</dbReference>
<name>A0ACC2EJX8_DIPCM</name>
<dbReference type="Proteomes" id="UP001162992">
    <property type="component" value="Chromosome 2"/>
</dbReference>
<keyword evidence="2" id="KW-1185">Reference proteome</keyword>
<sequence>MANAMIGKASRRLLGLRPSMLLRTPSIPFAKPGASAKRLTENGSPPRILRRPPCSKRLSGEIACMESLIPWHSATSAARLVSRISSDVTTFYEGDLANYVSPI</sequence>
<evidence type="ECO:0000313" key="2">
    <source>
        <dbReference type="Proteomes" id="UP001162992"/>
    </source>
</evidence>